<name>A0A6C0C092_9ZZZZ</name>
<dbReference type="AlphaFoldDB" id="A0A6C0C092"/>
<sequence>MFVTQSLDTDTVIVLALLLVCSLSIFAVIDYTYGAHARTAYPKKSERMHLRGFLYTLLVCIAILFVVVTYLILTRHTRDMCGRLVQTLVQQKNMSNAADF</sequence>
<keyword evidence="1" id="KW-0472">Membrane</keyword>
<organism evidence="2">
    <name type="scientific">viral metagenome</name>
    <dbReference type="NCBI Taxonomy" id="1070528"/>
    <lineage>
        <taxon>unclassified sequences</taxon>
        <taxon>metagenomes</taxon>
        <taxon>organismal metagenomes</taxon>
    </lineage>
</organism>
<reference evidence="2" key="1">
    <citation type="journal article" date="2020" name="Nature">
        <title>Giant virus diversity and host interactions through global metagenomics.</title>
        <authorList>
            <person name="Schulz F."/>
            <person name="Roux S."/>
            <person name="Paez-Espino D."/>
            <person name="Jungbluth S."/>
            <person name="Walsh D.A."/>
            <person name="Denef V.J."/>
            <person name="McMahon K.D."/>
            <person name="Konstantinidis K.T."/>
            <person name="Eloe-Fadrosh E.A."/>
            <person name="Kyrpides N.C."/>
            <person name="Woyke T."/>
        </authorList>
    </citation>
    <scope>NUCLEOTIDE SEQUENCE</scope>
    <source>
        <strain evidence="2">GVMAG-M-3300020182-33</strain>
    </source>
</reference>
<keyword evidence="1" id="KW-1133">Transmembrane helix</keyword>
<feature type="transmembrane region" description="Helical" evidence="1">
    <location>
        <begin position="12"/>
        <end position="33"/>
    </location>
</feature>
<feature type="transmembrane region" description="Helical" evidence="1">
    <location>
        <begin position="53"/>
        <end position="73"/>
    </location>
</feature>
<evidence type="ECO:0000256" key="1">
    <source>
        <dbReference type="SAM" id="Phobius"/>
    </source>
</evidence>
<dbReference type="EMBL" id="MN739300">
    <property type="protein sequence ID" value="QHS97521.1"/>
    <property type="molecule type" value="Genomic_DNA"/>
</dbReference>
<evidence type="ECO:0000313" key="2">
    <source>
        <dbReference type="EMBL" id="QHS97521.1"/>
    </source>
</evidence>
<accession>A0A6C0C092</accession>
<keyword evidence="1" id="KW-0812">Transmembrane</keyword>
<proteinExistence type="predicted"/>
<protein>
    <submittedName>
        <fullName evidence="2">Uncharacterized protein</fullName>
    </submittedName>
</protein>